<dbReference type="Proteomes" id="UP001597261">
    <property type="component" value="Unassembled WGS sequence"/>
</dbReference>
<evidence type="ECO:0000256" key="2">
    <source>
        <dbReference type="ARBA" id="ARBA00022898"/>
    </source>
</evidence>
<evidence type="ECO:0000313" key="4">
    <source>
        <dbReference type="Proteomes" id="UP001597261"/>
    </source>
</evidence>
<dbReference type="Gene3D" id="3.90.1150.10">
    <property type="entry name" value="Aspartate Aminotransferase, domain 1"/>
    <property type="match status" value="1"/>
</dbReference>
<keyword evidence="2" id="KW-0663">Pyridoxal phosphate</keyword>
<organism evidence="3 4">
    <name type="scientific">Streptomyces caeni</name>
    <dbReference type="NCBI Taxonomy" id="2307231"/>
    <lineage>
        <taxon>Bacteria</taxon>
        <taxon>Bacillati</taxon>
        <taxon>Actinomycetota</taxon>
        <taxon>Actinomycetes</taxon>
        <taxon>Kitasatosporales</taxon>
        <taxon>Streptomycetaceae</taxon>
        <taxon>Streptomyces</taxon>
    </lineage>
</organism>
<dbReference type="InterPro" id="IPR015422">
    <property type="entry name" value="PyrdxlP-dep_Trfase_small"/>
</dbReference>
<feature type="non-terminal residue" evidence="3">
    <location>
        <position position="139"/>
    </location>
</feature>
<dbReference type="InterPro" id="IPR005814">
    <property type="entry name" value="Aminotrans_3"/>
</dbReference>
<dbReference type="Gene3D" id="3.40.640.10">
    <property type="entry name" value="Type I PLP-dependent aspartate aminotransferase-like (Major domain)"/>
    <property type="match status" value="1"/>
</dbReference>
<keyword evidence="4" id="KW-1185">Reference proteome</keyword>
<dbReference type="Pfam" id="PF00202">
    <property type="entry name" value="Aminotran_3"/>
    <property type="match status" value="1"/>
</dbReference>
<dbReference type="InterPro" id="IPR015424">
    <property type="entry name" value="PyrdxlP-dep_Trfase"/>
</dbReference>
<name>A0ABW4J316_9ACTN</name>
<comment type="caution">
    <text evidence="3">The sequence shown here is derived from an EMBL/GenBank/DDBJ whole genome shotgun (WGS) entry which is preliminary data.</text>
</comment>
<dbReference type="GO" id="GO:0008483">
    <property type="term" value="F:transaminase activity"/>
    <property type="evidence" value="ECO:0007669"/>
    <property type="project" value="UniProtKB-KW"/>
</dbReference>
<dbReference type="SUPFAM" id="SSF53383">
    <property type="entry name" value="PLP-dependent transferases"/>
    <property type="match status" value="1"/>
</dbReference>
<evidence type="ECO:0000256" key="1">
    <source>
        <dbReference type="ARBA" id="ARBA00001933"/>
    </source>
</evidence>
<evidence type="ECO:0000313" key="3">
    <source>
        <dbReference type="EMBL" id="MFD1663547.1"/>
    </source>
</evidence>
<dbReference type="PANTHER" id="PTHR43713">
    <property type="entry name" value="GLUTAMATE-1-SEMIALDEHYDE 2,1-AMINOMUTASE"/>
    <property type="match status" value="1"/>
</dbReference>
<comment type="cofactor">
    <cofactor evidence="1">
        <name>pyridoxal 5'-phosphate</name>
        <dbReference type="ChEBI" id="CHEBI:597326"/>
    </cofactor>
</comment>
<proteinExistence type="predicted"/>
<protein>
    <submittedName>
        <fullName evidence="3">Aminotransferase class III-fold pyridoxal phosphate-dependent enzyme</fullName>
    </submittedName>
</protein>
<keyword evidence="3" id="KW-0032">Aminotransferase</keyword>
<dbReference type="EMBL" id="JBHUDX010000148">
    <property type="protein sequence ID" value="MFD1663547.1"/>
    <property type="molecule type" value="Genomic_DNA"/>
</dbReference>
<keyword evidence="3" id="KW-0808">Transferase</keyword>
<sequence>MISHVLESAYQRYAAKRPVSERLHKDARSFLPSGTTRSVLDFDPFPFAVASAAGCWLTDVDGYEYLDYLGDYSVGLAGHNPEAVRQAVATVLDDGWSFGTVAAEEAHVARMLCERFESLDLGPVWSSDQEFGRSPARGG</sequence>
<reference evidence="4" key="1">
    <citation type="journal article" date="2019" name="Int. J. Syst. Evol. Microbiol.">
        <title>The Global Catalogue of Microorganisms (GCM) 10K type strain sequencing project: providing services to taxonomists for standard genome sequencing and annotation.</title>
        <authorList>
            <consortium name="The Broad Institute Genomics Platform"/>
            <consortium name="The Broad Institute Genome Sequencing Center for Infectious Disease"/>
            <person name="Wu L."/>
            <person name="Ma J."/>
        </authorList>
    </citation>
    <scope>NUCLEOTIDE SEQUENCE [LARGE SCALE GENOMIC DNA]</scope>
    <source>
        <strain evidence="4">CGMCC 1.12470</strain>
    </source>
</reference>
<gene>
    <name evidence="3" type="ORF">ACFSL4_36675</name>
</gene>
<accession>A0ABW4J316</accession>
<dbReference type="PANTHER" id="PTHR43713:SF3">
    <property type="entry name" value="GLUTAMATE-1-SEMIALDEHYDE 2,1-AMINOMUTASE 1, CHLOROPLASTIC-RELATED"/>
    <property type="match status" value="1"/>
</dbReference>
<dbReference type="RefSeq" id="WP_381092433.1">
    <property type="nucleotide sequence ID" value="NZ_JBHUDX010000148.1"/>
</dbReference>
<dbReference type="InterPro" id="IPR015421">
    <property type="entry name" value="PyrdxlP-dep_Trfase_major"/>
</dbReference>